<dbReference type="InterPro" id="IPR036388">
    <property type="entry name" value="WH-like_DNA-bd_sf"/>
</dbReference>
<feature type="compositionally biased region" description="Acidic residues" evidence="3">
    <location>
        <begin position="248"/>
        <end position="260"/>
    </location>
</feature>
<feature type="region of interest" description="Disordered" evidence="3">
    <location>
        <begin position="234"/>
        <end position="260"/>
    </location>
</feature>
<dbReference type="AlphaFoldDB" id="A0A101QNE3"/>
<gene>
    <name evidence="5" type="ORF">AQJ30_35725</name>
</gene>
<dbReference type="SMART" id="SM01012">
    <property type="entry name" value="ANTAR"/>
    <property type="match status" value="1"/>
</dbReference>
<organism evidence="5 6">
    <name type="scientific">Streptomyces longwoodensis</name>
    <dbReference type="NCBI Taxonomy" id="68231"/>
    <lineage>
        <taxon>Bacteria</taxon>
        <taxon>Bacillati</taxon>
        <taxon>Actinomycetota</taxon>
        <taxon>Actinomycetes</taxon>
        <taxon>Kitasatosporales</taxon>
        <taxon>Streptomycetaceae</taxon>
        <taxon>Streptomyces</taxon>
    </lineage>
</organism>
<feature type="domain" description="ANTAR" evidence="4">
    <location>
        <begin position="159"/>
        <end position="235"/>
    </location>
</feature>
<dbReference type="Proteomes" id="UP000053271">
    <property type="component" value="Unassembled WGS sequence"/>
</dbReference>
<dbReference type="InterPro" id="IPR029016">
    <property type="entry name" value="GAF-like_dom_sf"/>
</dbReference>
<evidence type="ECO:0000313" key="5">
    <source>
        <dbReference type="EMBL" id="KUN33034.1"/>
    </source>
</evidence>
<keyword evidence="1" id="KW-0805">Transcription regulation</keyword>
<keyword evidence="2" id="KW-0804">Transcription</keyword>
<keyword evidence="6" id="KW-1185">Reference proteome</keyword>
<evidence type="ECO:0000256" key="1">
    <source>
        <dbReference type="ARBA" id="ARBA00023015"/>
    </source>
</evidence>
<dbReference type="Gene3D" id="1.10.10.10">
    <property type="entry name" value="Winged helix-like DNA-binding domain superfamily/Winged helix DNA-binding domain"/>
    <property type="match status" value="1"/>
</dbReference>
<dbReference type="InterPro" id="IPR005561">
    <property type="entry name" value="ANTAR"/>
</dbReference>
<proteinExistence type="predicted"/>
<evidence type="ECO:0000313" key="6">
    <source>
        <dbReference type="Proteomes" id="UP000053271"/>
    </source>
</evidence>
<protein>
    <recommendedName>
        <fullName evidence="4">ANTAR domain-containing protein</fullName>
    </recommendedName>
</protein>
<dbReference type="GO" id="GO:0003723">
    <property type="term" value="F:RNA binding"/>
    <property type="evidence" value="ECO:0007669"/>
    <property type="project" value="InterPro"/>
</dbReference>
<name>A0A101QNE3_9ACTN</name>
<evidence type="ECO:0000256" key="2">
    <source>
        <dbReference type="ARBA" id="ARBA00023163"/>
    </source>
</evidence>
<sequence length="260" mass="27297">MRPADGEPPEDGGGAPTGAEERRRIAAALAGAAEGLADDAIPEALCRACVRLLPVSGASVTLSGGPDVQSTWCASGPTAARLAETQFTLGDGPGRTALERAAPVLAADLTDGPDVRRWPVFAHQAVGLGVRAVFSLPLGVGDQAIGTVDLFRDTPGPLDAAALRTALRVRDVLTTTLLDLHARRRPPALDHPEIHQAVGMVMTQFDADAHQALDRLRARAFAEGRTLTQLAHDITTRRLHLAPPQDEPPTEADPPDDDTP</sequence>
<dbReference type="EMBL" id="LMWS01000059">
    <property type="protein sequence ID" value="KUN33034.1"/>
    <property type="molecule type" value="Genomic_DNA"/>
</dbReference>
<dbReference type="Pfam" id="PF03861">
    <property type="entry name" value="ANTAR"/>
    <property type="match status" value="1"/>
</dbReference>
<dbReference type="SUPFAM" id="SSF55781">
    <property type="entry name" value="GAF domain-like"/>
    <property type="match status" value="1"/>
</dbReference>
<accession>A0A101QNE3</accession>
<comment type="caution">
    <text evidence="5">The sequence shown here is derived from an EMBL/GenBank/DDBJ whole genome shotgun (WGS) entry which is preliminary data.</text>
</comment>
<evidence type="ECO:0000259" key="4">
    <source>
        <dbReference type="SMART" id="SM01012"/>
    </source>
</evidence>
<dbReference type="Gene3D" id="3.30.450.40">
    <property type="match status" value="1"/>
</dbReference>
<reference evidence="5 6" key="1">
    <citation type="submission" date="2015-10" db="EMBL/GenBank/DDBJ databases">
        <title>Draft genome sequence of Streptomyces longwoodensis DSM 41677, type strain for the species Streptomyces longwoodensis.</title>
        <authorList>
            <person name="Ruckert C."/>
            <person name="Winkler A."/>
            <person name="Kalinowski J."/>
            <person name="Kampfer P."/>
            <person name="Glaeser S."/>
        </authorList>
    </citation>
    <scope>NUCLEOTIDE SEQUENCE [LARGE SCALE GENOMIC DNA]</scope>
    <source>
        <strain evidence="5 6">DSM 41677</strain>
    </source>
</reference>
<evidence type="ECO:0000256" key="3">
    <source>
        <dbReference type="SAM" id="MobiDB-lite"/>
    </source>
</evidence>
<dbReference type="STRING" id="68231.AQJ30_35725"/>